<proteinExistence type="predicted"/>
<feature type="transmembrane region" description="Helical" evidence="1">
    <location>
        <begin position="213"/>
        <end position="232"/>
    </location>
</feature>
<keyword evidence="3" id="KW-1185">Reference proteome</keyword>
<feature type="transmembrane region" description="Helical" evidence="1">
    <location>
        <begin position="152"/>
        <end position="171"/>
    </location>
</feature>
<keyword evidence="1" id="KW-1133">Transmembrane helix</keyword>
<keyword evidence="1" id="KW-0472">Membrane</keyword>
<feature type="transmembrane region" description="Helical" evidence="1">
    <location>
        <begin position="32"/>
        <end position="52"/>
    </location>
</feature>
<organism evidence="2 3">
    <name type="scientific">Ohessyouella blattaphilus</name>
    <dbReference type="NCBI Taxonomy" id="2949333"/>
    <lineage>
        <taxon>Bacteria</taxon>
        <taxon>Bacillati</taxon>
        <taxon>Bacillota</taxon>
        <taxon>Clostridia</taxon>
        <taxon>Lachnospirales</taxon>
        <taxon>Lachnospiraceae</taxon>
        <taxon>Ohessyouella</taxon>
    </lineage>
</organism>
<protein>
    <submittedName>
        <fullName evidence="2">Conjugal transfer protein TraX</fullName>
    </submittedName>
</protein>
<sequence length="233" mass="26205">MKLNSSQLKIIAIIGMFFNHVAHVFGESLPDVPYVIFTAVGGVTFPVMAYLLNEGYKYTRDIKKYAKRLLVFALISFFPFVLALYPALNIIFSLLLGLGVIHAYETFYKTNQGFFWLIFAVAIVISFFCDWGGMCVPIIFCYHVIKGPKKRVIVPVVIVWFFSILNATGIYATGASDALREMLANLGFGFIGSTASIPLLLAYNGKKGNAPKYLFYIFYPAHLLVLYFIHLVF</sequence>
<accession>A0ABT1EGK9</accession>
<keyword evidence="1" id="KW-0812">Transmembrane</keyword>
<dbReference type="RefSeq" id="WP_262068679.1">
    <property type="nucleotide sequence ID" value="NZ_JAMXOC010000006.1"/>
</dbReference>
<evidence type="ECO:0000313" key="3">
    <source>
        <dbReference type="Proteomes" id="UP001523565"/>
    </source>
</evidence>
<dbReference type="InterPro" id="IPR008875">
    <property type="entry name" value="TraX"/>
</dbReference>
<feature type="transmembrane region" description="Helical" evidence="1">
    <location>
        <begin position="72"/>
        <end position="101"/>
    </location>
</feature>
<evidence type="ECO:0000256" key="1">
    <source>
        <dbReference type="SAM" id="Phobius"/>
    </source>
</evidence>
<dbReference type="Pfam" id="PF05857">
    <property type="entry name" value="TraX"/>
    <property type="match status" value="1"/>
</dbReference>
<feature type="transmembrane region" description="Helical" evidence="1">
    <location>
        <begin position="183"/>
        <end position="201"/>
    </location>
</feature>
<comment type="caution">
    <text evidence="2">The sequence shown here is derived from an EMBL/GenBank/DDBJ whole genome shotgun (WGS) entry which is preliminary data.</text>
</comment>
<reference evidence="2 3" key="1">
    <citation type="journal article" date="2022" name="Genome Biol. Evol.">
        <title>Host diet, physiology and behaviors set the stage for Lachnospiraceae cladogenesis.</title>
        <authorList>
            <person name="Vera-Ponce De Leon A."/>
            <person name="Schneider M."/>
            <person name="Jahnes B.C."/>
            <person name="Sadowski V."/>
            <person name="Camuy-Velez L.A."/>
            <person name="Duan J."/>
            <person name="Sabree Z.L."/>
        </authorList>
    </citation>
    <scope>NUCLEOTIDE SEQUENCE [LARGE SCALE GENOMIC DNA]</scope>
    <source>
        <strain evidence="2 3">PAL227</strain>
    </source>
</reference>
<gene>
    <name evidence="2" type="ORF">NK118_05965</name>
</gene>
<evidence type="ECO:0000313" key="2">
    <source>
        <dbReference type="EMBL" id="MCP1109798.1"/>
    </source>
</evidence>
<feature type="transmembrane region" description="Helical" evidence="1">
    <location>
        <begin position="113"/>
        <end position="140"/>
    </location>
</feature>
<dbReference type="EMBL" id="JAMZFV010000006">
    <property type="protein sequence ID" value="MCP1109798.1"/>
    <property type="molecule type" value="Genomic_DNA"/>
</dbReference>
<feature type="transmembrane region" description="Helical" evidence="1">
    <location>
        <begin position="7"/>
        <end position="26"/>
    </location>
</feature>
<name>A0ABT1EGK9_9FIRM</name>
<dbReference type="Proteomes" id="UP001523565">
    <property type="component" value="Unassembled WGS sequence"/>
</dbReference>